<gene>
    <name evidence="3" type="ORF">B1R32_11066</name>
</gene>
<dbReference type="InterPro" id="IPR017969">
    <property type="entry name" value="Heavy-metal-associated_CS"/>
</dbReference>
<evidence type="ECO:0000256" key="1">
    <source>
        <dbReference type="ARBA" id="ARBA00022723"/>
    </source>
</evidence>
<dbReference type="InterPro" id="IPR006121">
    <property type="entry name" value="HMA_dom"/>
</dbReference>
<dbReference type="InParanoid" id="A0A2S8SS26"/>
<dbReference type="Gene3D" id="3.30.70.100">
    <property type="match status" value="1"/>
</dbReference>
<reference evidence="3 4" key="1">
    <citation type="journal article" date="2018" name="Syst. Appl. Microbiol.">
        <title>Abditibacterium utsteinense sp. nov., the first cultivated member of candidate phylum FBP, isolated from ice-free Antarctic soil samples.</title>
        <authorList>
            <person name="Tahon G."/>
            <person name="Tytgat B."/>
            <person name="Lebbe L."/>
            <person name="Carlier A."/>
            <person name="Willems A."/>
        </authorList>
    </citation>
    <scope>NUCLEOTIDE SEQUENCE [LARGE SCALE GENOMIC DNA]</scope>
    <source>
        <strain evidence="3 4">LMG 29911</strain>
    </source>
</reference>
<protein>
    <submittedName>
        <fullName evidence="3">Heavy-metal-associated domain-containing protein</fullName>
    </submittedName>
</protein>
<comment type="caution">
    <text evidence="3">The sequence shown here is derived from an EMBL/GenBank/DDBJ whole genome shotgun (WGS) entry which is preliminary data.</text>
</comment>
<evidence type="ECO:0000313" key="3">
    <source>
        <dbReference type="EMBL" id="PQV63600.1"/>
    </source>
</evidence>
<dbReference type="AlphaFoldDB" id="A0A2S8SS26"/>
<evidence type="ECO:0000313" key="4">
    <source>
        <dbReference type="Proteomes" id="UP000237684"/>
    </source>
</evidence>
<dbReference type="Pfam" id="PF00403">
    <property type="entry name" value="HMA"/>
    <property type="match status" value="1"/>
</dbReference>
<dbReference type="CDD" id="cd00371">
    <property type="entry name" value="HMA"/>
    <property type="match status" value="1"/>
</dbReference>
<feature type="domain" description="HMA" evidence="2">
    <location>
        <begin position="42"/>
        <end position="108"/>
    </location>
</feature>
<keyword evidence="4" id="KW-1185">Reference proteome</keyword>
<evidence type="ECO:0000259" key="2">
    <source>
        <dbReference type="PROSITE" id="PS50846"/>
    </source>
</evidence>
<dbReference type="SUPFAM" id="SSF55008">
    <property type="entry name" value="HMA, heavy metal-associated domain"/>
    <property type="match status" value="1"/>
</dbReference>
<dbReference type="GO" id="GO:0046872">
    <property type="term" value="F:metal ion binding"/>
    <property type="evidence" value="ECO:0007669"/>
    <property type="project" value="UniProtKB-KW"/>
</dbReference>
<proteinExistence type="predicted"/>
<sequence length="137" mass="14464">MQTREEPSERNLDIQRESATVKSAIAKSATSELDNFPVSGVQSADLPLLGMHCSACAVRIEKALNRAPGVATANVNFATTRATVSSNPALTDLPTLCAGPTGAALISAPGKHRLHRTSHFRRFWNLENAASRPGSAG</sequence>
<name>A0A2S8SS26_9BACT</name>
<dbReference type="InterPro" id="IPR036163">
    <property type="entry name" value="HMA_dom_sf"/>
</dbReference>
<accession>A0A2S8SS26</accession>
<dbReference type="PROSITE" id="PS01047">
    <property type="entry name" value="HMA_1"/>
    <property type="match status" value="1"/>
</dbReference>
<keyword evidence="1" id="KW-0479">Metal-binding</keyword>
<dbReference type="PROSITE" id="PS50846">
    <property type="entry name" value="HMA_2"/>
    <property type="match status" value="1"/>
</dbReference>
<organism evidence="3 4">
    <name type="scientific">Abditibacterium utsteinense</name>
    <dbReference type="NCBI Taxonomy" id="1960156"/>
    <lineage>
        <taxon>Bacteria</taxon>
        <taxon>Pseudomonadati</taxon>
        <taxon>Abditibacteriota</taxon>
        <taxon>Abditibacteriia</taxon>
        <taxon>Abditibacteriales</taxon>
        <taxon>Abditibacteriaceae</taxon>
        <taxon>Abditibacterium</taxon>
    </lineage>
</organism>
<dbReference type="Proteomes" id="UP000237684">
    <property type="component" value="Unassembled WGS sequence"/>
</dbReference>
<dbReference type="EMBL" id="NIGF01000010">
    <property type="protein sequence ID" value="PQV63600.1"/>
    <property type="molecule type" value="Genomic_DNA"/>
</dbReference>